<dbReference type="GO" id="GO:0016020">
    <property type="term" value="C:membrane"/>
    <property type="evidence" value="ECO:0007669"/>
    <property type="project" value="UniProtKB-SubCell"/>
</dbReference>
<proteinExistence type="predicted"/>
<evidence type="ECO:0000256" key="6">
    <source>
        <dbReference type="SAM" id="Phobius"/>
    </source>
</evidence>
<dbReference type="PANTHER" id="PTHR30168">
    <property type="entry name" value="PUTATIVE MEMBRANE PROTEIN YPFJ"/>
    <property type="match status" value="1"/>
</dbReference>
<dbReference type="PANTHER" id="PTHR30168:SF0">
    <property type="entry name" value="INNER MEMBRANE PROTEIN"/>
    <property type="match status" value="1"/>
</dbReference>
<organism evidence="7">
    <name type="scientific">uncultured delta proteobacterium</name>
    <dbReference type="NCBI Taxonomy" id="34034"/>
    <lineage>
        <taxon>Bacteria</taxon>
        <taxon>Deltaproteobacteria</taxon>
        <taxon>environmental samples</taxon>
    </lineage>
</organism>
<dbReference type="Pfam" id="PF04228">
    <property type="entry name" value="Zn_peptidase"/>
    <property type="match status" value="1"/>
</dbReference>
<evidence type="ECO:0000256" key="3">
    <source>
        <dbReference type="ARBA" id="ARBA00022989"/>
    </source>
</evidence>
<evidence type="ECO:0000256" key="1">
    <source>
        <dbReference type="ARBA" id="ARBA00004167"/>
    </source>
</evidence>
<name>A0A212JA28_9DELT</name>
<evidence type="ECO:0000313" key="7">
    <source>
        <dbReference type="EMBL" id="SBV96266.1"/>
    </source>
</evidence>
<evidence type="ECO:0000256" key="5">
    <source>
        <dbReference type="SAM" id="MobiDB-lite"/>
    </source>
</evidence>
<keyword evidence="4 6" id="KW-0472">Membrane</keyword>
<evidence type="ECO:0000256" key="2">
    <source>
        <dbReference type="ARBA" id="ARBA00022692"/>
    </source>
</evidence>
<dbReference type="EMBL" id="FLUQ01000001">
    <property type="protein sequence ID" value="SBV96266.1"/>
    <property type="molecule type" value="Genomic_DNA"/>
</dbReference>
<keyword evidence="3 6" id="KW-1133">Transmembrane helix</keyword>
<evidence type="ECO:0008006" key="8">
    <source>
        <dbReference type="Google" id="ProtNLM"/>
    </source>
</evidence>
<feature type="compositionally biased region" description="Polar residues" evidence="5">
    <location>
        <begin position="1"/>
        <end position="10"/>
    </location>
</feature>
<reference evidence="7" key="1">
    <citation type="submission" date="2016-04" db="EMBL/GenBank/DDBJ databases">
        <authorList>
            <person name="Evans L.H."/>
            <person name="Alamgir A."/>
            <person name="Owens N."/>
            <person name="Weber N.D."/>
            <person name="Virtaneva K."/>
            <person name="Barbian K."/>
            <person name="Babar A."/>
            <person name="Rosenke K."/>
        </authorList>
    </citation>
    <scope>NUCLEOTIDE SEQUENCE</scope>
    <source>
        <strain evidence="7">86</strain>
    </source>
</reference>
<keyword evidence="2 6" id="KW-0812">Transmembrane</keyword>
<dbReference type="AlphaFoldDB" id="A0A212JA28"/>
<accession>A0A212JA28</accession>
<protein>
    <recommendedName>
        <fullName evidence="8">Neutral zinc metallopeptidase</fullName>
    </recommendedName>
</protein>
<dbReference type="SUPFAM" id="SSF55486">
    <property type="entry name" value="Metalloproteases ('zincins'), catalytic domain"/>
    <property type="match status" value="1"/>
</dbReference>
<comment type="subcellular location">
    <subcellularLocation>
        <location evidence="1">Membrane</location>
        <topology evidence="1">Single-pass membrane protein</topology>
    </subcellularLocation>
</comment>
<sequence>MRWQNRSESSNVEDRRGQPSRGFRGVPVRGKAGLILVVVVVVAGFYGIDLTPLLTGGPGVGSSVSQPYVPSEKEQELARFTSVALKTTEDAWQGIFKKTGKDYPPPRLVLYSGATDTACGYGQSAMGPFYCPSDQTVYIDLSFYQDMKTKLGGGGDFAQGYVIAHEVGHHVQHLLGIDKEVRKAQQQGASQKEANHLSVLLELQADCFAGIWGHAMQREGILEAGDLEEALKTASAIGDDRLQKQSTGRVVPDSFTHGTSKQRYTWFKRGFDSGNPNSCNTFETVH</sequence>
<evidence type="ECO:0000256" key="4">
    <source>
        <dbReference type="ARBA" id="ARBA00023136"/>
    </source>
</evidence>
<gene>
    <name evidence="7" type="primary">ypfJ</name>
    <name evidence="7" type="ORF">KL86DPRO_11016</name>
</gene>
<feature type="transmembrane region" description="Helical" evidence="6">
    <location>
        <begin position="30"/>
        <end position="48"/>
    </location>
</feature>
<dbReference type="InterPro" id="IPR007343">
    <property type="entry name" value="Uncharacterised_pept_Zn_put"/>
</dbReference>
<feature type="region of interest" description="Disordered" evidence="5">
    <location>
        <begin position="1"/>
        <end position="23"/>
    </location>
</feature>